<dbReference type="EMBL" id="LR796502">
    <property type="protein sequence ID" value="CAB4148780.1"/>
    <property type="molecule type" value="Genomic_DNA"/>
</dbReference>
<accession>A0A6J5MV28</accession>
<gene>
    <name evidence="1" type="ORF">UFOVP523_24</name>
</gene>
<reference evidence="1" key="1">
    <citation type="submission" date="2020-04" db="EMBL/GenBank/DDBJ databases">
        <authorList>
            <person name="Chiriac C."/>
            <person name="Salcher M."/>
            <person name="Ghai R."/>
            <person name="Kavagutti S V."/>
        </authorList>
    </citation>
    <scope>NUCLEOTIDE SEQUENCE</scope>
</reference>
<sequence length="126" mass="15024">MIYEKQIRTNLTLLLGKDALSLFDYYGVDELHGLNKKDCLKRMNEGGTYFDGFQNLIPYKENDYYLFINKSSLTENEVDNFGLIFHESTHYYFEKYYDSLKENEEQLITESEILAKEIYEAIRKNI</sequence>
<protein>
    <submittedName>
        <fullName evidence="1">Uncharacterized protein</fullName>
    </submittedName>
</protein>
<organism evidence="1">
    <name type="scientific">uncultured Caudovirales phage</name>
    <dbReference type="NCBI Taxonomy" id="2100421"/>
    <lineage>
        <taxon>Viruses</taxon>
        <taxon>Duplodnaviria</taxon>
        <taxon>Heunggongvirae</taxon>
        <taxon>Uroviricota</taxon>
        <taxon>Caudoviricetes</taxon>
        <taxon>Peduoviridae</taxon>
        <taxon>Maltschvirus</taxon>
        <taxon>Maltschvirus maltsch</taxon>
    </lineage>
</organism>
<name>A0A6J5MV28_9CAUD</name>
<evidence type="ECO:0000313" key="1">
    <source>
        <dbReference type="EMBL" id="CAB4148780.1"/>
    </source>
</evidence>
<proteinExistence type="predicted"/>